<reference evidence="1" key="1">
    <citation type="submission" date="2015-06" db="UniProtKB">
        <authorList>
            <consortium name="EnsemblPlants"/>
        </authorList>
    </citation>
    <scope>IDENTIFICATION</scope>
</reference>
<dbReference type="EnsemblPlants" id="EMT09253">
    <property type="protein sequence ID" value="EMT09253"/>
    <property type="gene ID" value="F775_03626"/>
</dbReference>
<dbReference type="InterPro" id="IPR026728">
    <property type="entry name" value="BLTP3A/B"/>
</dbReference>
<proteinExistence type="predicted"/>
<dbReference type="PANTHER" id="PTHR22774:SF11">
    <property type="entry name" value="CHOREIN N-TERMINAL DOMAIN-CONTAINING PROTEIN"/>
    <property type="match status" value="1"/>
</dbReference>
<evidence type="ECO:0000313" key="1">
    <source>
        <dbReference type="EnsemblPlants" id="EMT09253"/>
    </source>
</evidence>
<sequence>MESIIARALEYTLKYWLKSFTRDQFKLNGRTAELSNLDINGDALHASLGLPPALTVERARVGKLQITLPSVSNVQVEPIVVNIDKLDLVLVEKDDSENLSGPTSNASSTAPTKSTGYGYADKIADGMTVQVGIVNLLLETHGGARRQGDATWSPPLAAITFRDLVLYTTNEKWQAVNLKEARDFSNSTGFIYVFKKLEWRSLSVDLLPHPDMFADARFNSSSSQDNKRDDDGAKRMFFGGERFLEGISGEANITLQRTEQNNPLGLEVQLHVTEALCPALSEPGLRAFLRFMTGVSACLNRGDLDPKSQQHAEAAGSSLVSFIVDHIFLCIKDAEFQLELLMQSLFFSRTTPSPSPPKFASKTVITCQPLMVTLQEQSCLRIASFLADGVVPNHSATVADSSINSLSFSLKEFDLSVPLDAEEIARCSGTKTACSQSSFSGARLHIEDLHFCESPSANCSLLNLDKDPACFLLWEYQPVDASQRKWVSRASHLSLSLETSSTSNGQRVVRDPSPNVLKCIELDDIRFEAAMVTADGSPLCDLPPPEGVVRIGVAFQQFISNTSVEQLFFVLGLYSYFGQVGERISKVSKGNKSGKDSEPSVDNLQKKLPSDTAVSLTMNSLQLNFLEHFSAGDVHMPLVQFGGEDLYLKVSHRTLGGAFAVTTNVMWRTISVNCLEGESATIHENGTAMTGEHNVVVCENGHPKMRPVFWVDHRSKHHAKGAQFIDINITHVMPYDMRDMECHSLNVSSKVSGVRLGGGLSYTESLLHRFGILGPDGGPGEGLLRGLKDLSSVFLIPLSPNATEARSEDNGSNSKFDLGVPDDLDVSVELRNWLFALEGTEEVGDWSSPRSGDPISREDKCWHTTFRNLHLSGKSSDRPNLGGAEKVLNKKAFPVERFTAGIEGLQAIKPRLRNQFVGNGKLNNSQSCSGLNNSSAIGDQGVDVEATMVIGEDDTGDAKWMMDNVKFSVKEPIEAVAKREELEHLATICRSEADAMGRITAGILRLLKLDKSLGQGTIEQLRNLGSGGMDNIFSPSRLSRQNSFGSVSTPRTPRTPMFHTTSNAASKEALEATIASLQSDISESKARCASLTSTGDESRAEDIRQLTDKLESMQSLVTRMRTLI</sequence>
<protein>
    <submittedName>
        <fullName evidence="1">Uncharacterized protein</fullName>
    </submittedName>
</protein>
<accession>M8C278</accession>
<organism evidence="1">
    <name type="scientific">Aegilops tauschii</name>
    <name type="common">Tausch's goatgrass</name>
    <name type="synonym">Aegilops squarrosa</name>
    <dbReference type="NCBI Taxonomy" id="37682"/>
    <lineage>
        <taxon>Eukaryota</taxon>
        <taxon>Viridiplantae</taxon>
        <taxon>Streptophyta</taxon>
        <taxon>Embryophyta</taxon>
        <taxon>Tracheophyta</taxon>
        <taxon>Spermatophyta</taxon>
        <taxon>Magnoliopsida</taxon>
        <taxon>Liliopsida</taxon>
        <taxon>Poales</taxon>
        <taxon>Poaceae</taxon>
        <taxon>BOP clade</taxon>
        <taxon>Pooideae</taxon>
        <taxon>Triticodae</taxon>
        <taxon>Triticeae</taxon>
        <taxon>Triticinae</taxon>
        <taxon>Aegilops</taxon>
    </lineage>
</organism>
<dbReference type="PANTHER" id="PTHR22774">
    <property type="entry name" value="CHOREIN N-TERMINAL DOMAIN-CONTAINING PROTEIN"/>
    <property type="match status" value="1"/>
</dbReference>
<name>M8C278_AEGTA</name>
<dbReference type="AlphaFoldDB" id="M8C278"/>
<dbReference type="Pfam" id="PF24917">
    <property type="entry name" value="BLTP3A_B"/>
    <property type="match status" value="1"/>
</dbReference>